<dbReference type="Pfam" id="PF18388">
    <property type="entry name" value="ATG29_N"/>
    <property type="match status" value="1"/>
</dbReference>
<feature type="compositionally biased region" description="Polar residues" evidence="7">
    <location>
        <begin position="566"/>
        <end position="576"/>
    </location>
</feature>
<evidence type="ECO:0000259" key="8">
    <source>
        <dbReference type="Pfam" id="PF18388"/>
    </source>
</evidence>
<feature type="compositionally biased region" description="Polar residues" evidence="7">
    <location>
        <begin position="164"/>
        <end position="189"/>
    </location>
</feature>
<feature type="region of interest" description="Disordered" evidence="7">
    <location>
        <begin position="414"/>
        <end position="454"/>
    </location>
</feature>
<evidence type="ECO:0000256" key="1">
    <source>
        <dbReference type="ARBA" id="ARBA00004329"/>
    </source>
</evidence>
<gene>
    <name evidence="9" type="ORF">BGZ96_006880</name>
</gene>
<feature type="region of interest" description="Disordered" evidence="7">
    <location>
        <begin position="517"/>
        <end position="591"/>
    </location>
</feature>
<evidence type="ECO:0000256" key="4">
    <source>
        <dbReference type="ARBA" id="ARBA00022448"/>
    </source>
</evidence>
<dbReference type="PANTHER" id="PTHR40012:SF1">
    <property type="entry name" value="AUTOPHAGY-RELATED PROTEIN 29"/>
    <property type="match status" value="1"/>
</dbReference>
<protein>
    <recommendedName>
        <fullName evidence="3">Autophagy-related protein 29</fullName>
    </recommendedName>
</protein>
<dbReference type="PANTHER" id="PTHR40012">
    <property type="entry name" value="AUTOPHAGY-RELATED PROTEIN 29"/>
    <property type="match status" value="1"/>
</dbReference>
<feature type="compositionally biased region" description="Basic and acidic residues" evidence="7">
    <location>
        <begin position="419"/>
        <end position="428"/>
    </location>
</feature>
<accession>A0ABQ7K400</accession>
<keyword evidence="4" id="KW-0813">Transport</keyword>
<feature type="compositionally biased region" description="Polar residues" evidence="7">
    <location>
        <begin position="236"/>
        <end position="255"/>
    </location>
</feature>
<organism evidence="9 10">
    <name type="scientific">Linnemannia gamsii</name>
    <dbReference type="NCBI Taxonomy" id="64522"/>
    <lineage>
        <taxon>Eukaryota</taxon>
        <taxon>Fungi</taxon>
        <taxon>Fungi incertae sedis</taxon>
        <taxon>Mucoromycota</taxon>
        <taxon>Mortierellomycotina</taxon>
        <taxon>Mortierellomycetes</taxon>
        <taxon>Mortierellales</taxon>
        <taxon>Mortierellaceae</taxon>
        <taxon>Linnemannia</taxon>
    </lineage>
</organism>
<keyword evidence="6" id="KW-0072">Autophagy</keyword>
<comment type="caution">
    <text evidence="9">The sequence shown here is derived from an EMBL/GenBank/DDBJ whole genome shotgun (WGS) entry which is preliminary data.</text>
</comment>
<feature type="compositionally biased region" description="Basic and acidic residues" evidence="7">
    <location>
        <begin position="133"/>
        <end position="150"/>
    </location>
</feature>
<evidence type="ECO:0000256" key="2">
    <source>
        <dbReference type="ARBA" id="ARBA00010082"/>
    </source>
</evidence>
<dbReference type="InterPro" id="IPR039113">
    <property type="entry name" value="ATG29"/>
</dbReference>
<dbReference type="InterPro" id="IPR039362">
    <property type="entry name" value="ATG29_sf"/>
</dbReference>
<evidence type="ECO:0000313" key="9">
    <source>
        <dbReference type="EMBL" id="KAG0289593.1"/>
    </source>
</evidence>
<feature type="compositionally biased region" description="Low complexity" evidence="7">
    <location>
        <begin position="151"/>
        <end position="163"/>
    </location>
</feature>
<proteinExistence type="inferred from homology"/>
<feature type="region of interest" description="Disordered" evidence="7">
    <location>
        <begin position="236"/>
        <end position="280"/>
    </location>
</feature>
<evidence type="ECO:0000256" key="6">
    <source>
        <dbReference type="ARBA" id="ARBA00023006"/>
    </source>
</evidence>
<feature type="compositionally biased region" description="Low complexity" evidence="7">
    <location>
        <begin position="335"/>
        <end position="346"/>
    </location>
</feature>
<feature type="compositionally biased region" description="Basic and acidic residues" evidence="7">
    <location>
        <begin position="548"/>
        <end position="562"/>
    </location>
</feature>
<reference evidence="9 10" key="1">
    <citation type="journal article" date="2020" name="Fungal Divers.">
        <title>Resolving the Mortierellaceae phylogeny through synthesis of multi-gene phylogenetics and phylogenomics.</title>
        <authorList>
            <person name="Vandepol N."/>
            <person name="Liber J."/>
            <person name="Desiro A."/>
            <person name="Na H."/>
            <person name="Kennedy M."/>
            <person name="Barry K."/>
            <person name="Grigoriev I.V."/>
            <person name="Miller A.N."/>
            <person name="O'Donnell K."/>
            <person name="Stajich J.E."/>
            <person name="Bonito G."/>
        </authorList>
    </citation>
    <scope>NUCLEOTIDE SEQUENCE [LARGE SCALE GENOMIC DNA]</scope>
    <source>
        <strain evidence="9 10">AD045</strain>
    </source>
</reference>
<comment type="similarity">
    <text evidence="2">Belongs to the ATG29 family.</text>
</comment>
<feature type="compositionally biased region" description="Polar residues" evidence="7">
    <location>
        <begin position="196"/>
        <end position="221"/>
    </location>
</feature>
<feature type="compositionally biased region" description="Basic and acidic residues" evidence="7">
    <location>
        <begin position="529"/>
        <end position="538"/>
    </location>
</feature>
<dbReference type="EMBL" id="JAAAIM010000339">
    <property type="protein sequence ID" value="KAG0289593.1"/>
    <property type="molecule type" value="Genomic_DNA"/>
</dbReference>
<feature type="domain" description="Atg29 N-terminal" evidence="8">
    <location>
        <begin position="9"/>
        <end position="59"/>
    </location>
</feature>
<comment type="subcellular location">
    <subcellularLocation>
        <location evidence="1">Preautophagosomal structure</location>
    </subcellularLocation>
</comment>
<feature type="region of interest" description="Disordered" evidence="7">
    <location>
        <begin position="365"/>
        <end position="396"/>
    </location>
</feature>
<name>A0ABQ7K400_9FUNG</name>
<feature type="compositionally biased region" description="Low complexity" evidence="7">
    <location>
        <begin position="577"/>
        <end position="591"/>
    </location>
</feature>
<evidence type="ECO:0000256" key="5">
    <source>
        <dbReference type="ARBA" id="ARBA00022927"/>
    </source>
</evidence>
<feature type="region of interest" description="Disordered" evidence="7">
    <location>
        <begin position="297"/>
        <end position="346"/>
    </location>
</feature>
<evidence type="ECO:0000256" key="3">
    <source>
        <dbReference type="ARBA" id="ARBA00013784"/>
    </source>
</evidence>
<dbReference type="Gene3D" id="1.10.10.2570">
    <property type="match status" value="1"/>
</dbReference>
<dbReference type="Proteomes" id="UP001194696">
    <property type="component" value="Unassembled WGS sequence"/>
</dbReference>
<feature type="compositionally biased region" description="Low complexity" evidence="7">
    <location>
        <begin position="297"/>
        <end position="308"/>
    </location>
</feature>
<evidence type="ECO:0000313" key="10">
    <source>
        <dbReference type="Proteomes" id="UP001194696"/>
    </source>
</evidence>
<keyword evidence="10" id="KW-1185">Reference proteome</keyword>
<feature type="region of interest" description="Disordered" evidence="7">
    <location>
        <begin position="124"/>
        <end position="221"/>
    </location>
</feature>
<dbReference type="InterPro" id="IPR040666">
    <property type="entry name" value="Atg29_N"/>
</dbReference>
<evidence type="ECO:0000256" key="7">
    <source>
        <dbReference type="SAM" id="MobiDB-lite"/>
    </source>
</evidence>
<keyword evidence="5" id="KW-0653">Protein transport</keyword>
<sequence length="608" mass="66384">MDSLDEPIHVIIRLPYPRPEGFIDSQPVQWTQAMERTLWQIIGRTKPTLVDWNAVSRQLGNVPVPFLIRHSKFLYQNQLQDLHRLGEQQDLQTLSRPTSRATIGPGTTTASLETNLLPQQSLSGLHQVAESATIDRTDEREPSFSGRREGSFSGATNSTSSSNVHHQAQDTSLKAQASPSLSTSISTFPSYARPASMSSSASTIRPVQPSSPSPSMRNTGSSQQALFESNMYNSGILSTRGQTQPRSTRGSQLIGTTFDRRPSSYTTNLPTSPRDESAHVDNGRRIHEPAHPFHHATISASSHSSSPAGQGSRLSPSGRITEAQNTSTFQDYDRSSTVSSVSTPYSQSNSASQIFEETSFFNQLSSNDSLSRGQQQQQQRADQLNREGEYQSSSLFGQNQGRYGLGFIGSNLSPSLHYHQSEHNNSRDDGDDTDGDHTDKDDDGSSQDESGPLREQIKQLQLEDVLAFLPVGGTSASGMLQRPAVDVYQRRTASGDKMPFQLDDELANLGTKSLEEILGHDGGDEDDGDRVKGIRFKDTMTPSQMRGLGREGDSPTKIRISPERSGPNSQKSSAHNSVGSSFSDLSDSSVTQSAMEDAYLSGYNNSKM</sequence>